<dbReference type="NCBIfam" id="TIGR02769">
    <property type="entry name" value="nickel_nikE"/>
    <property type="match status" value="1"/>
</dbReference>
<evidence type="ECO:0000256" key="2">
    <source>
        <dbReference type="ARBA" id="ARBA00022475"/>
    </source>
</evidence>
<dbReference type="RefSeq" id="WP_097141771.1">
    <property type="nucleotide sequence ID" value="NZ_OBQD01000014.1"/>
</dbReference>
<evidence type="ECO:0000256" key="4">
    <source>
        <dbReference type="ARBA" id="ARBA00022596"/>
    </source>
</evidence>
<dbReference type="GO" id="GO:0005524">
    <property type="term" value="F:ATP binding"/>
    <property type="evidence" value="ECO:0007669"/>
    <property type="project" value="UniProtKB-UniRule"/>
</dbReference>
<dbReference type="Pfam" id="PF00005">
    <property type="entry name" value="ABC_tran"/>
    <property type="match status" value="1"/>
</dbReference>
<proteinExistence type="inferred from homology"/>
<organism evidence="13 14">
    <name type="scientific">Rhizobium subbaraonis</name>
    <dbReference type="NCBI Taxonomy" id="908946"/>
    <lineage>
        <taxon>Bacteria</taxon>
        <taxon>Pseudomonadati</taxon>
        <taxon>Pseudomonadota</taxon>
        <taxon>Alphaproteobacteria</taxon>
        <taxon>Hyphomicrobiales</taxon>
        <taxon>Rhizobiaceae</taxon>
        <taxon>Rhizobium/Agrobacterium group</taxon>
        <taxon>Rhizobium</taxon>
    </lineage>
</organism>
<comment type="subcellular location">
    <subcellularLocation>
        <location evidence="11">Cell inner membrane</location>
        <topology evidence="11">Peripheral membrane protein</topology>
    </subcellularLocation>
</comment>
<dbReference type="OrthoDB" id="9784450at2"/>
<dbReference type="SUPFAM" id="SSF52540">
    <property type="entry name" value="P-loop containing nucleoside triphosphate hydrolases"/>
    <property type="match status" value="1"/>
</dbReference>
<dbReference type="InterPro" id="IPR017871">
    <property type="entry name" value="ABC_transporter-like_CS"/>
</dbReference>
<keyword evidence="10 11" id="KW-0472">Membrane</keyword>
<keyword evidence="9 11" id="KW-0921">Nickel transport</keyword>
<name>A0A285UTM0_9HYPH</name>
<comment type="subunit">
    <text evidence="11">The complex is composed of two ATP-binding proteins (NikD and NikE), two transmembrane proteins (NikB and NikC) and a solute-binding protein (NikA).</text>
</comment>
<dbReference type="CDD" id="cd03257">
    <property type="entry name" value="ABC_NikE_OppD_transporters"/>
    <property type="match status" value="1"/>
</dbReference>
<evidence type="ECO:0000259" key="12">
    <source>
        <dbReference type="PROSITE" id="PS50893"/>
    </source>
</evidence>
<dbReference type="GO" id="GO:0015413">
    <property type="term" value="F:ABC-type nickel transporter activity"/>
    <property type="evidence" value="ECO:0007669"/>
    <property type="project" value="UniProtKB-UniRule"/>
</dbReference>
<dbReference type="InterPro" id="IPR050319">
    <property type="entry name" value="ABC_transp_ATP-bind"/>
</dbReference>
<keyword evidence="6 11" id="KW-0067">ATP-binding</keyword>
<reference evidence="13 14" key="1">
    <citation type="submission" date="2017-08" db="EMBL/GenBank/DDBJ databases">
        <authorList>
            <person name="de Groot N.N."/>
        </authorList>
    </citation>
    <scope>NUCLEOTIDE SEQUENCE [LARGE SCALE GENOMIC DNA]</scope>
    <source>
        <strain evidence="13 14">JC85</strain>
    </source>
</reference>
<evidence type="ECO:0000256" key="11">
    <source>
        <dbReference type="RuleBase" id="RU369064"/>
    </source>
</evidence>
<comment type="catalytic activity">
    <reaction evidence="11">
        <text>Ni(2+)(out) + ATP + H2O = Ni(2+)(in) + ADP + phosphate + H(+)</text>
        <dbReference type="Rhea" id="RHEA:15557"/>
        <dbReference type="ChEBI" id="CHEBI:15377"/>
        <dbReference type="ChEBI" id="CHEBI:15378"/>
        <dbReference type="ChEBI" id="CHEBI:30616"/>
        <dbReference type="ChEBI" id="CHEBI:43474"/>
        <dbReference type="ChEBI" id="CHEBI:49786"/>
        <dbReference type="ChEBI" id="CHEBI:456216"/>
        <dbReference type="EC" id="7.2.2.11"/>
    </reaction>
</comment>
<keyword evidence="1 11" id="KW-0813">Transport</keyword>
<protein>
    <recommendedName>
        <fullName evidence="11">Nickel import ATP-binding protein NikE</fullName>
        <ecNumber evidence="11">7.2.2.11</ecNumber>
    </recommendedName>
</protein>
<feature type="domain" description="ABC transporter" evidence="12">
    <location>
        <begin position="14"/>
        <end position="253"/>
    </location>
</feature>
<sequence>MTPLLSARGLTKSYRRQSLLRSHPPRQVLSEINLDIEPGESLAILGRSGSGKSTLIRQLLGLEKPSAGSVHFEGRDLRQLSQAERKEFRRAVQMVFQDSIGAVNPRHKVGRIIAEPLRHLTSLTSEQQKARVAELLSSVGIDPADASKFPGQMSGGQLQRVCIARALATDPRLLVLDEAVSNLDILLQGEIIDLIHTLRQKTGMAVIFITHDLRLVRLLCERVVVLKAGQMVEMSPVDDRLDLTSQEGRALQDAVLPATPR</sequence>
<dbReference type="Gene3D" id="3.40.50.300">
    <property type="entry name" value="P-loop containing nucleotide triphosphate hydrolases"/>
    <property type="match status" value="1"/>
</dbReference>
<comment type="function">
    <text evidence="11">Part of the ABC transporter complex NikABCDE involved in nickel import. Responsible for energy coupling to the transport system.</text>
</comment>
<dbReference type="PANTHER" id="PTHR43776">
    <property type="entry name" value="TRANSPORT ATP-BINDING PROTEIN"/>
    <property type="match status" value="1"/>
</dbReference>
<dbReference type="GO" id="GO:0005886">
    <property type="term" value="C:plasma membrane"/>
    <property type="evidence" value="ECO:0007669"/>
    <property type="project" value="UniProtKB-SubCell"/>
</dbReference>
<evidence type="ECO:0000256" key="5">
    <source>
        <dbReference type="ARBA" id="ARBA00022741"/>
    </source>
</evidence>
<keyword evidence="14" id="KW-1185">Reference proteome</keyword>
<evidence type="ECO:0000256" key="1">
    <source>
        <dbReference type="ARBA" id="ARBA00022448"/>
    </source>
</evidence>
<dbReference type="AlphaFoldDB" id="A0A285UTM0"/>
<evidence type="ECO:0000313" key="14">
    <source>
        <dbReference type="Proteomes" id="UP000219167"/>
    </source>
</evidence>
<gene>
    <name evidence="13" type="ORF">SAMN05892877_11443</name>
</gene>
<evidence type="ECO:0000256" key="6">
    <source>
        <dbReference type="ARBA" id="ARBA00022840"/>
    </source>
</evidence>
<dbReference type="InterPro" id="IPR027417">
    <property type="entry name" value="P-loop_NTPase"/>
</dbReference>
<dbReference type="SMART" id="SM00382">
    <property type="entry name" value="AAA"/>
    <property type="match status" value="1"/>
</dbReference>
<dbReference type="Proteomes" id="UP000219167">
    <property type="component" value="Unassembled WGS sequence"/>
</dbReference>
<evidence type="ECO:0000256" key="10">
    <source>
        <dbReference type="ARBA" id="ARBA00023136"/>
    </source>
</evidence>
<comment type="similarity">
    <text evidence="11">Belongs to the ABC transporter superfamily. Nickel importer (TC 3.A.1.5.3) family.</text>
</comment>
<dbReference type="PROSITE" id="PS50893">
    <property type="entry name" value="ABC_TRANSPORTER_2"/>
    <property type="match status" value="1"/>
</dbReference>
<evidence type="ECO:0000256" key="8">
    <source>
        <dbReference type="ARBA" id="ARBA00023065"/>
    </source>
</evidence>
<keyword evidence="5 11" id="KW-0547">Nucleotide-binding</keyword>
<dbReference type="EMBL" id="OBQD01000014">
    <property type="protein sequence ID" value="SOC45172.1"/>
    <property type="molecule type" value="Genomic_DNA"/>
</dbReference>
<dbReference type="NCBIfam" id="NF007739">
    <property type="entry name" value="PRK10419.1"/>
    <property type="match status" value="1"/>
</dbReference>
<evidence type="ECO:0000256" key="3">
    <source>
        <dbReference type="ARBA" id="ARBA00022519"/>
    </source>
</evidence>
<dbReference type="InterPro" id="IPR014137">
    <property type="entry name" value="Nickel_NikE"/>
</dbReference>
<dbReference type="InterPro" id="IPR003593">
    <property type="entry name" value="AAA+_ATPase"/>
</dbReference>
<keyword evidence="8 11" id="KW-0406">Ion transport</keyword>
<keyword evidence="7 11" id="KW-1278">Translocase</keyword>
<evidence type="ECO:0000313" key="13">
    <source>
        <dbReference type="EMBL" id="SOC45172.1"/>
    </source>
</evidence>
<dbReference type="PROSITE" id="PS00211">
    <property type="entry name" value="ABC_TRANSPORTER_1"/>
    <property type="match status" value="1"/>
</dbReference>
<dbReference type="PANTHER" id="PTHR43776:SF7">
    <property type="entry name" value="D,D-DIPEPTIDE TRANSPORT ATP-BINDING PROTEIN DDPF-RELATED"/>
    <property type="match status" value="1"/>
</dbReference>
<keyword evidence="3 11" id="KW-0997">Cell inner membrane</keyword>
<dbReference type="InterPro" id="IPR003439">
    <property type="entry name" value="ABC_transporter-like_ATP-bd"/>
</dbReference>
<dbReference type="EC" id="7.2.2.11" evidence="11"/>
<keyword evidence="4 11" id="KW-0533">Nickel</keyword>
<dbReference type="GO" id="GO:0016887">
    <property type="term" value="F:ATP hydrolysis activity"/>
    <property type="evidence" value="ECO:0007669"/>
    <property type="project" value="InterPro"/>
</dbReference>
<dbReference type="GO" id="GO:0016151">
    <property type="term" value="F:nickel cation binding"/>
    <property type="evidence" value="ECO:0007669"/>
    <property type="project" value="UniProtKB-UniRule"/>
</dbReference>
<evidence type="ECO:0000256" key="7">
    <source>
        <dbReference type="ARBA" id="ARBA00022967"/>
    </source>
</evidence>
<evidence type="ECO:0000256" key="9">
    <source>
        <dbReference type="ARBA" id="ARBA00023112"/>
    </source>
</evidence>
<keyword evidence="2 11" id="KW-1003">Cell membrane</keyword>
<accession>A0A285UTM0</accession>